<accession>A0A368FFY6</accession>
<dbReference type="EMBL" id="JOJR01001547">
    <property type="protein sequence ID" value="RCN30478.1"/>
    <property type="molecule type" value="Genomic_DNA"/>
</dbReference>
<dbReference type="GO" id="GO:0004222">
    <property type="term" value="F:metalloendopeptidase activity"/>
    <property type="evidence" value="ECO:0007669"/>
    <property type="project" value="InterPro"/>
</dbReference>
<evidence type="ECO:0000259" key="2">
    <source>
        <dbReference type="PROSITE" id="PS51670"/>
    </source>
</evidence>
<dbReference type="GO" id="GO:0006508">
    <property type="term" value="P:proteolysis"/>
    <property type="evidence" value="ECO:0007669"/>
    <property type="project" value="InterPro"/>
</dbReference>
<proteinExistence type="predicted"/>
<dbReference type="PROSITE" id="PS51670">
    <property type="entry name" value="SHKT"/>
    <property type="match status" value="1"/>
</dbReference>
<dbReference type="OrthoDB" id="5843017at2759"/>
<evidence type="ECO:0000313" key="4">
    <source>
        <dbReference type="EMBL" id="RCN30478.1"/>
    </source>
</evidence>
<dbReference type="PROSITE" id="PS51864">
    <property type="entry name" value="ASTACIN"/>
    <property type="match status" value="1"/>
</dbReference>
<comment type="caution">
    <text evidence="1">Lacks conserved residue(s) required for the propagation of feature annotation.</text>
</comment>
<reference evidence="4 5" key="1">
    <citation type="submission" date="2014-10" db="EMBL/GenBank/DDBJ databases">
        <title>Draft genome of the hookworm Ancylostoma caninum.</title>
        <authorList>
            <person name="Mitreva M."/>
        </authorList>
    </citation>
    <scope>NUCLEOTIDE SEQUENCE [LARGE SCALE GENOMIC DNA]</scope>
    <source>
        <strain evidence="4 5">Baltimore</strain>
    </source>
</reference>
<dbReference type="InterPro" id="IPR003582">
    <property type="entry name" value="ShKT_dom"/>
</dbReference>
<evidence type="ECO:0000259" key="3">
    <source>
        <dbReference type="PROSITE" id="PS51864"/>
    </source>
</evidence>
<sequence length="156" mass="17428">MVPNDPKYVETLGSPIISFYELLMINKHYGCDSKNTCGVDNLTQAKRLFNTIQRSAFRLNLRNVRMVVSPILENAVRAFVLAGMEAHYATKRIGDCNYIISVSGGNVSTPKPQPQQKCVDNPKCALLTKTRKFCSSVVFTESIKRALCPKTCGYCR</sequence>
<dbReference type="InterPro" id="IPR001506">
    <property type="entry name" value="Peptidase_M12A"/>
</dbReference>
<dbReference type="SMART" id="SM00254">
    <property type="entry name" value="ShKT"/>
    <property type="match status" value="1"/>
</dbReference>
<gene>
    <name evidence="4" type="ORF">ANCCAN_23753</name>
</gene>
<comment type="caution">
    <text evidence="4">The sequence shown here is derived from an EMBL/GenBank/DDBJ whole genome shotgun (WGS) entry which is preliminary data.</text>
</comment>
<dbReference type="AlphaFoldDB" id="A0A368FFY6"/>
<evidence type="ECO:0000256" key="1">
    <source>
        <dbReference type="PROSITE-ProRule" id="PRU01005"/>
    </source>
</evidence>
<dbReference type="Proteomes" id="UP000252519">
    <property type="component" value="Unassembled WGS sequence"/>
</dbReference>
<feature type="domain" description="ShKT" evidence="2">
    <location>
        <begin position="118"/>
        <end position="155"/>
    </location>
</feature>
<dbReference type="Pfam" id="PF01549">
    <property type="entry name" value="ShK"/>
    <property type="match status" value="1"/>
</dbReference>
<name>A0A368FFY6_ANCCA</name>
<organism evidence="4 5">
    <name type="scientific">Ancylostoma caninum</name>
    <name type="common">Dog hookworm</name>
    <dbReference type="NCBI Taxonomy" id="29170"/>
    <lineage>
        <taxon>Eukaryota</taxon>
        <taxon>Metazoa</taxon>
        <taxon>Ecdysozoa</taxon>
        <taxon>Nematoda</taxon>
        <taxon>Chromadorea</taxon>
        <taxon>Rhabditida</taxon>
        <taxon>Rhabditina</taxon>
        <taxon>Rhabditomorpha</taxon>
        <taxon>Strongyloidea</taxon>
        <taxon>Ancylostomatidae</taxon>
        <taxon>Ancylostomatinae</taxon>
        <taxon>Ancylostoma</taxon>
    </lineage>
</organism>
<protein>
    <submittedName>
        <fullName evidence="4">ShTK domain protein</fullName>
    </submittedName>
</protein>
<keyword evidence="5" id="KW-1185">Reference proteome</keyword>
<dbReference type="STRING" id="29170.A0A368FFY6"/>
<feature type="domain" description="Peptidase M12A" evidence="3">
    <location>
        <begin position="1"/>
        <end position="32"/>
    </location>
</feature>
<dbReference type="Gene3D" id="1.10.10.1940">
    <property type="match status" value="1"/>
</dbReference>
<evidence type="ECO:0000313" key="5">
    <source>
        <dbReference type="Proteomes" id="UP000252519"/>
    </source>
</evidence>